<sequence length="619" mass="68502">MIKNDCMKNSMKQLFRKKWMSILFFCIIMLGTVFFTLGCSLWMGVQDNIHRMKDSFTTVGTVTQKPDSMTMDKRWDAALQKYKMTESSNYTQILDEDILNHLDVAYIHELEKRPFYGAVSPDFITPYGASVAGGASDVSGSALVMEFSPLEDCVPDGPVEVEVKKVYWGDGNPSLVGKTITFCDHYKENPEPLGAGKRYIAFSMWNVMDKHSKEAGVVEYVPITISLGKERTLDWGEMDADFRSTDIGAMWGNFIDEIEKLSCRAVPVTPTAGTELLSPFHEGRAAVAEGEDISPEEYSDGSKACLVSQTFAKLNNLQIGQKIRLQMYFTDAKCSTMENVISTGGMIAGMFRTDILTPEGGKCDVFYEADYAIKGIYSVQSTGGESLHEFASDEIIIPSASVPEEDVRNVIAEGPMRGYNASFQIENGGINDFYKEFSKLPESSLLEVTFDDKGYERFASQMNNLQTIAVIIFLVGFVSVIASGAFLLYSAIIRQRRRTAIERALGMSRRECRTSLLTGIMILTMIAACMGGAVGGIANERMLKAASLEEDYFSAMYSKGIVGNEDEELSVAANQDIVRNSIVFAVSTEVLGMFAMSLLLIGRNLKVNPIQLLGMREEE</sequence>
<keyword evidence="2" id="KW-1185">Reference proteome</keyword>
<organism evidence="1 2">
    <name type="scientific">Petralouisia muris</name>
    <dbReference type="NCBI Taxonomy" id="3032872"/>
    <lineage>
        <taxon>Bacteria</taxon>
        <taxon>Bacillati</taxon>
        <taxon>Bacillota</taxon>
        <taxon>Clostridia</taxon>
        <taxon>Lachnospirales</taxon>
        <taxon>Lachnospiraceae</taxon>
        <taxon>Petralouisia</taxon>
    </lineage>
</organism>
<name>A0AC61S1R8_9FIRM</name>
<gene>
    <name evidence="1" type="ORF">E5329_03085</name>
</gene>
<accession>A0AC61S1R8</accession>
<evidence type="ECO:0000313" key="2">
    <source>
        <dbReference type="Proteomes" id="UP000304953"/>
    </source>
</evidence>
<protein>
    <submittedName>
        <fullName evidence="1">ABC transporter permease</fullName>
    </submittedName>
</protein>
<dbReference type="Proteomes" id="UP000304953">
    <property type="component" value="Unassembled WGS sequence"/>
</dbReference>
<proteinExistence type="predicted"/>
<dbReference type="EMBL" id="SRYA01000004">
    <property type="protein sequence ID" value="TGY97849.1"/>
    <property type="molecule type" value="Genomic_DNA"/>
</dbReference>
<evidence type="ECO:0000313" key="1">
    <source>
        <dbReference type="EMBL" id="TGY97849.1"/>
    </source>
</evidence>
<comment type="caution">
    <text evidence="1">The sequence shown here is derived from an EMBL/GenBank/DDBJ whole genome shotgun (WGS) entry which is preliminary data.</text>
</comment>
<reference evidence="1" key="1">
    <citation type="submission" date="2019-04" db="EMBL/GenBank/DDBJ databases">
        <title>Microbes associate with the intestines of laboratory mice.</title>
        <authorList>
            <person name="Navarre W."/>
            <person name="Wong E."/>
            <person name="Huang K."/>
            <person name="Tropini C."/>
            <person name="Ng K."/>
            <person name="Yu B."/>
        </authorList>
    </citation>
    <scope>NUCLEOTIDE SEQUENCE</scope>
    <source>
        <strain evidence="1">NM01_1-7b</strain>
    </source>
</reference>